<evidence type="ECO:0000256" key="5">
    <source>
        <dbReference type="SAM" id="MobiDB-lite"/>
    </source>
</evidence>
<evidence type="ECO:0000256" key="2">
    <source>
        <dbReference type="ARBA" id="ARBA00022723"/>
    </source>
</evidence>
<organism evidence="6 7">
    <name type="scientific">Pseudomarimonas salicorniae</name>
    <dbReference type="NCBI Taxonomy" id="2933270"/>
    <lineage>
        <taxon>Bacteria</taxon>
        <taxon>Pseudomonadati</taxon>
        <taxon>Pseudomonadota</taxon>
        <taxon>Gammaproteobacteria</taxon>
        <taxon>Lysobacterales</taxon>
        <taxon>Lysobacteraceae</taxon>
        <taxon>Pseudomarimonas</taxon>
    </lineage>
</organism>
<dbReference type="EC" id="3.5.3.11" evidence="6"/>
<dbReference type="Proteomes" id="UP001431449">
    <property type="component" value="Unassembled WGS sequence"/>
</dbReference>
<comment type="similarity">
    <text evidence="1">Belongs to the arginase family. Agmatinase subfamily.</text>
</comment>
<dbReference type="PANTHER" id="PTHR11358:SF26">
    <property type="entry name" value="GUANIDINO ACID HYDROLASE, MITOCHONDRIAL"/>
    <property type="match status" value="1"/>
</dbReference>
<dbReference type="InterPro" id="IPR020855">
    <property type="entry name" value="Ureohydrolase_Mn_BS"/>
</dbReference>
<dbReference type="CDD" id="cd11592">
    <property type="entry name" value="Agmatinase_PAH"/>
    <property type="match status" value="1"/>
</dbReference>
<evidence type="ECO:0000256" key="1">
    <source>
        <dbReference type="ARBA" id="ARBA00009227"/>
    </source>
</evidence>
<dbReference type="Gene3D" id="3.40.800.10">
    <property type="entry name" value="Ureohydrolase domain"/>
    <property type="match status" value="1"/>
</dbReference>
<dbReference type="PIRSF" id="PIRSF036979">
    <property type="entry name" value="Arginase"/>
    <property type="match status" value="1"/>
</dbReference>
<keyword evidence="2" id="KW-0479">Metal-binding</keyword>
<evidence type="ECO:0000256" key="3">
    <source>
        <dbReference type="ARBA" id="ARBA00022801"/>
    </source>
</evidence>
<proteinExistence type="inferred from homology"/>
<comment type="caution">
    <text evidence="6">The sequence shown here is derived from an EMBL/GenBank/DDBJ whole genome shotgun (WGS) entry which is preliminary data.</text>
</comment>
<sequence length="327" mass="35783">MSSNKQPPSPATPRSTDTAITRASPYGTQAEPTYSGITSFLRRRYGKDLNGVDVAVFGAPFDLATTNRPGARLGPRAIRAASASLAWCKPYLWDFDPLDRLNLLDYGDLYFDPGRPDEAPERLYEQVRELVAADVVPLALGGDHFISFPVLRALHERHGPLSLIHFDAHSDTWRDEDGRIDHGTMFFHAARLGYVDPARSIQLGMRTHNAEDHGFQVLSADWIHRHGLVHAIELIRARVVEHPCYVTFDVDFLDPAFAPGTGTPVCGGFSTHDALTLIRGLTGLNVTGMDVVEVAPAYDQSDITALAAASVAHELLAVLASRRPARA</sequence>
<dbReference type="PANTHER" id="PTHR11358">
    <property type="entry name" value="ARGINASE/AGMATINASE"/>
    <property type="match status" value="1"/>
</dbReference>
<dbReference type="InterPro" id="IPR023696">
    <property type="entry name" value="Ureohydrolase_dom_sf"/>
</dbReference>
<dbReference type="InterPro" id="IPR006035">
    <property type="entry name" value="Ureohydrolase"/>
</dbReference>
<dbReference type="NCBIfam" id="NF002564">
    <property type="entry name" value="PRK02190.1"/>
    <property type="match status" value="1"/>
</dbReference>
<protein>
    <submittedName>
        <fullName evidence="6">Agmatinase</fullName>
        <ecNumber evidence="6">3.5.3.11</ecNumber>
    </submittedName>
</protein>
<evidence type="ECO:0000313" key="7">
    <source>
        <dbReference type="Proteomes" id="UP001431449"/>
    </source>
</evidence>
<dbReference type="PROSITE" id="PS01053">
    <property type="entry name" value="ARGINASE_1"/>
    <property type="match status" value="1"/>
</dbReference>
<feature type="region of interest" description="Disordered" evidence="5">
    <location>
        <begin position="1"/>
        <end position="28"/>
    </location>
</feature>
<dbReference type="SUPFAM" id="SSF52768">
    <property type="entry name" value="Arginase/deacetylase"/>
    <property type="match status" value="1"/>
</dbReference>
<dbReference type="RefSeq" id="WP_248207854.1">
    <property type="nucleotide sequence ID" value="NZ_JALNMH010000006.1"/>
</dbReference>
<reference evidence="6" key="1">
    <citation type="submission" date="2022-04" db="EMBL/GenBank/DDBJ databases">
        <title>Lysobacter sp. CAU 1642 isolated from sea sand.</title>
        <authorList>
            <person name="Kim W."/>
        </authorList>
    </citation>
    <scope>NUCLEOTIDE SEQUENCE</scope>
    <source>
        <strain evidence="6">CAU 1642</strain>
    </source>
</reference>
<dbReference type="PROSITE" id="PS51409">
    <property type="entry name" value="ARGINASE_2"/>
    <property type="match status" value="1"/>
</dbReference>
<name>A0ABT0GGQ5_9GAMM</name>
<dbReference type="InterPro" id="IPR005925">
    <property type="entry name" value="Agmatinase-rel"/>
</dbReference>
<keyword evidence="7" id="KW-1185">Reference proteome</keyword>
<accession>A0ABT0GGQ5</accession>
<dbReference type="GO" id="GO:0008783">
    <property type="term" value="F:agmatinase activity"/>
    <property type="evidence" value="ECO:0007669"/>
    <property type="project" value="UniProtKB-EC"/>
</dbReference>
<gene>
    <name evidence="6" type="primary">speB</name>
    <name evidence="6" type="ORF">M0G41_08545</name>
</gene>
<dbReference type="Pfam" id="PF00491">
    <property type="entry name" value="Arginase"/>
    <property type="match status" value="1"/>
</dbReference>
<dbReference type="EMBL" id="JALNMH010000006">
    <property type="protein sequence ID" value="MCK7593716.1"/>
    <property type="molecule type" value="Genomic_DNA"/>
</dbReference>
<evidence type="ECO:0000256" key="4">
    <source>
        <dbReference type="RuleBase" id="RU003684"/>
    </source>
</evidence>
<evidence type="ECO:0000313" key="6">
    <source>
        <dbReference type="EMBL" id="MCK7593716.1"/>
    </source>
</evidence>
<dbReference type="NCBIfam" id="TIGR01230">
    <property type="entry name" value="agmatinase"/>
    <property type="match status" value="1"/>
</dbReference>
<keyword evidence="3 4" id="KW-0378">Hydrolase</keyword>